<dbReference type="Proteomes" id="UP000019377">
    <property type="component" value="Unassembled WGS sequence"/>
</dbReference>
<dbReference type="Gene3D" id="3.40.50.150">
    <property type="entry name" value="Vaccinia Virus protein VP39"/>
    <property type="match status" value="1"/>
</dbReference>
<keyword evidence="7 9" id="KW-0539">Nucleus</keyword>
<evidence type="ECO:0000256" key="2">
    <source>
        <dbReference type="ARBA" id="ARBA00006301"/>
    </source>
</evidence>
<dbReference type="eggNOG" id="KOG3045">
    <property type="taxonomic scope" value="Eukaryota"/>
</dbReference>
<evidence type="ECO:0000256" key="8">
    <source>
        <dbReference type="ARBA" id="ARBA00076672"/>
    </source>
</evidence>
<evidence type="ECO:0000256" key="5">
    <source>
        <dbReference type="ARBA" id="ARBA00022679"/>
    </source>
</evidence>
<dbReference type="CDD" id="cd02440">
    <property type="entry name" value="AdoMet_MTases"/>
    <property type="match status" value="1"/>
</dbReference>
<feature type="signal peptide" evidence="11">
    <location>
        <begin position="1"/>
        <end position="21"/>
    </location>
</feature>
<reference evidence="13" key="1">
    <citation type="journal article" date="2013" name="Genome Announc.">
        <title>Draft genome sequence of Pseudozyma brasiliensis sp. nov. strain GHG001, a high producer of endo-1,4-xylanase isolated from an insect pest of sugarcane.</title>
        <authorList>
            <person name="Oliveira J.V.D.C."/>
            <person name="dos Santos R.A.C."/>
            <person name="Borges T.A."/>
            <person name="Riano-Pachon D.M."/>
            <person name="Goldman G.H."/>
        </authorList>
    </citation>
    <scope>NUCLEOTIDE SEQUENCE [LARGE SCALE GENOMIC DNA]</scope>
    <source>
        <strain evidence="13">GHG001</strain>
    </source>
</reference>
<dbReference type="GO" id="GO:0005730">
    <property type="term" value="C:nucleolus"/>
    <property type="evidence" value="ECO:0007669"/>
    <property type="project" value="UniProtKB-SubCell"/>
</dbReference>
<evidence type="ECO:0000256" key="9">
    <source>
        <dbReference type="RuleBase" id="RU365074"/>
    </source>
</evidence>
<feature type="compositionally biased region" description="Polar residues" evidence="10">
    <location>
        <begin position="141"/>
        <end position="151"/>
    </location>
</feature>
<feature type="region of interest" description="Disordered" evidence="10">
    <location>
        <begin position="272"/>
        <end position="292"/>
    </location>
</feature>
<sequence length="585" mass="62177">MSTPSITLTHAFTLKLPVAAALSIPGTPVGDRSYIPVVEGGTLEGEGISAKVTPGGDWAIVKDGYGKLDVRVHAITPDNEVLYIQYSGHLELQAQLELKRSALADSILSKLPGLEAASSSQAPPEPTSRPRHSNLGLGATPKQQSGSNGKSHSAADVRLKGALTAKRKRQEEPLAQVEDEEEEETSRAGAIGKKAKPSGSSNGKGAKKDPFAATGVEAQRAAQNQPRIVVVDGESVDLSKLSKTQRKKINKQLKAQELSTSNEIPTVTAKIAPAASSSSPTKALSTTSTSSTAPALTPLQAQMLSKLSGSRFRTINEKLYTTASTEAVRMIDAAPAMFDEYHAGFREQVRSWPKNPLDRIVELFDASSSSAKGKKKGVAEVAKGGKARFSPGALVVDLGAGEGGLAKKLVPKGIKVLCYDLVTTSDGWVRKQDTAALHGLPLPGFFDSNDPLGLHPPPEGAAPGVADVAVFCLSLMGTNWIHMLLEAKRVLRTGGELIIAEVSSRFADGFEAFVKVVKMLGFKLDGKDASNTHFVLFEFTKLGREEHVRSLEGVEGSEIDPNNTSLDELAEHGKSLLKPCIYKRR</sequence>
<dbReference type="PANTHER" id="PTHR12787:SF0">
    <property type="entry name" value="RIBOSOMAL RNA-PROCESSING PROTEIN 8"/>
    <property type="match status" value="1"/>
</dbReference>
<evidence type="ECO:0000313" key="12">
    <source>
        <dbReference type="EMBL" id="EST09157.1"/>
    </source>
</evidence>
<dbReference type="OMA" id="WIHMLLE"/>
<keyword evidence="4 9" id="KW-0489">Methyltransferase</keyword>
<dbReference type="GO" id="GO:0016433">
    <property type="term" value="F:rRNA (adenine) methyltransferase activity"/>
    <property type="evidence" value="ECO:0007669"/>
    <property type="project" value="TreeGrafter"/>
</dbReference>
<dbReference type="Pfam" id="PF05148">
    <property type="entry name" value="Methyltransf_8"/>
    <property type="match status" value="2"/>
</dbReference>
<comment type="subcellular location">
    <subcellularLocation>
        <location evidence="1 9">Nucleus</location>
        <location evidence="1 9">Nucleolus</location>
    </subcellularLocation>
</comment>
<dbReference type="PANTHER" id="PTHR12787">
    <property type="entry name" value="RIBOSOMAL RNA-PROCESSING PROTEIN 8"/>
    <property type="match status" value="1"/>
</dbReference>
<name>V5GTC4_KALBG</name>
<evidence type="ECO:0000256" key="7">
    <source>
        <dbReference type="ARBA" id="ARBA00023242"/>
    </source>
</evidence>
<keyword evidence="11" id="KW-0732">Signal</keyword>
<dbReference type="GeneID" id="27416968"/>
<evidence type="ECO:0000256" key="10">
    <source>
        <dbReference type="SAM" id="MobiDB-lite"/>
    </source>
</evidence>
<keyword evidence="6 9" id="KW-0949">S-adenosyl-L-methionine</keyword>
<dbReference type="InterPro" id="IPR042036">
    <property type="entry name" value="RRP8_N"/>
</dbReference>
<protein>
    <recommendedName>
        <fullName evidence="8 9">Ribosomal RNA-processing protein 8</fullName>
        <ecNumber evidence="9">2.1.1.-</ecNumber>
    </recommendedName>
</protein>
<evidence type="ECO:0000256" key="4">
    <source>
        <dbReference type="ARBA" id="ARBA00022603"/>
    </source>
</evidence>
<accession>V5GTC4</accession>
<keyword evidence="13" id="KW-1185">Reference proteome</keyword>
<dbReference type="Gene3D" id="2.40.160.20">
    <property type="match status" value="1"/>
</dbReference>
<dbReference type="Gene3D" id="1.10.10.2150">
    <property type="entry name" value="Ribosomal RNA-processing protein 8, N-terminal domain"/>
    <property type="match status" value="1"/>
</dbReference>
<dbReference type="InterPro" id="IPR007823">
    <property type="entry name" value="RRP8"/>
</dbReference>
<dbReference type="InterPro" id="IPR029063">
    <property type="entry name" value="SAM-dependent_MTases_sf"/>
</dbReference>
<comment type="similarity">
    <text evidence="2 9">Belongs to the methyltransferase superfamily. RRP8 family.</text>
</comment>
<feature type="region of interest" description="Disordered" evidence="10">
    <location>
        <begin position="115"/>
        <end position="209"/>
    </location>
</feature>
<dbReference type="SUPFAM" id="SSF53335">
    <property type="entry name" value="S-adenosyl-L-methionine-dependent methyltransferases"/>
    <property type="match status" value="1"/>
</dbReference>
<proteinExistence type="inferred from homology"/>
<dbReference type="HOGENOM" id="CLU_027694_1_1_1"/>
<evidence type="ECO:0000256" key="6">
    <source>
        <dbReference type="ARBA" id="ARBA00022691"/>
    </source>
</evidence>
<keyword evidence="5 9" id="KW-0808">Transferase</keyword>
<evidence type="ECO:0000256" key="3">
    <source>
        <dbReference type="ARBA" id="ARBA00022552"/>
    </source>
</evidence>
<dbReference type="FunFam" id="1.10.10.2150:FF:000001">
    <property type="entry name" value="Ribosomal RNA-processing protein 8"/>
    <property type="match status" value="1"/>
</dbReference>
<comment type="function">
    <text evidence="9">S-adenosyl-L-methionine-dependent methyltransferase that specifically methylates the N(1) position of adenine in helix 25.1 in 25S rRNA. Required both for ribosomal 40S and 60S subunits biogenesis. Required for efficient pre-rRNA cleavage at site A2.</text>
</comment>
<dbReference type="AlphaFoldDB" id="V5GTC4"/>
<gene>
    <name evidence="12" type="ORF">PSEUBRA_SCAF12g01708</name>
</gene>
<evidence type="ECO:0000256" key="11">
    <source>
        <dbReference type="SAM" id="SignalP"/>
    </source>
</evidence>
<dbReference type="EC" id="2.1.1.-" evidence="9"/>
<evidence type="ECO:0000313" key="13">
    <source>
        <dbReference type="Proteomes" id="UP000019377"/>
    </source>
</evidence>
<dbReference type="EMBL" id="KI545854">
    <property type="protein sequence ID" value="EST09157.1"/>
    <property type="molecule type" value="Genomic_DNA"/>
</dbReference>
<evidence type="ECO:0000256" key="1">
    <source>
        <dbReference type="ARBA" id="ARBA00004604"/>
    </source>
</evidence>
<organism evidence="12 13">
    <name type="scientific">Kalmanozyma brasiliensis (strain GHG001)</name>
    <name type="common">Yeast</name>
    <name type="synonym">Pseudozyma brasiliensis</name>
    <dbReference type="NCBI Taxonomy" id="1365824"/>
    <lineage>
        <taxon>Eukaryota</taxon>
        <taxon>Fungi</taxon>
        <taxon>Dikarya</taxon>
        <taxon>Basidiomycota</taxon>
        <taxon>Ustilaginomycotina</taxon>
        <taxon>Ustilaginomycetes</taxon>
        <taxon>Ustilaginales</taxon>
        <taxon>Ustilaginaceae</taxon>
        <taxon>Kalmanozyma</taxon>
    </lineage>
</organism>
<feature type="chain" id="PRO_5004733788" description="Ribosomal RNA-processing protein 8" evidence="11">
    <location>
        <begin position="22"/>
        <end position="585"/>
    </location>
</feature>
<dbReference type="STRING" id="1365824.V5GTC4"/>
<dbReference type="GO" id="GO:0042273">
    <property type="term" value="P:ribosomal large subunit biogenesis"/>
    <property type="evidence" value="ECO:0007669"/>
    <property type="project" value="TreeGrafter"/>
</dbReference>
<keyword evidence="3 9" id="KW-0698">rRNA processing</keyword>
<dbReference type="OrthoDB" id="2544694at2759"/>
<dbReference type="Pfam" id="PF11578">
    <property type="entry name" value="DUF3237"/>
    <property type="match status" value="1"/>
</dbReference>